<evidence type="ECO:0000313" key="3">
    <source>
        <dbReference type="EMBL" id="KKN76831.1"/>
    </source>
</evidence>
<gene>
    <name evidence="3" type="ORF">LCGC14_0366160</name>
</gene>
<dbReference type="AlphaFoldDB" id="A0A0F9VTQ2"/>
<dbReference type="EMBL" id="LAZR01000288">
    <property type="protein sequence ID" value="KKN76831.1"/>
    <property type="molecule type" value="Genomic_DNA"/>
</dbReference>
<dbReference type="Pfam" id="PF04773">
    <property type="entry name" value="FecR"/>
    <property type="match status" value="1"/>
</dbReference>
<dbReference type="PANTHER" id="PTHR30273">
    <property type="entry name" value="PERIPLASMIC SIGNAL SENSOR AND SIGMA FACTOR ACTIVATOR FECR-RELATED"/>
    <property type="match status" value="1"/>
</dbReference>
<dbReference type="GO" id="GO:0016989">
    <property type="term" value="F:sigma factor antagonist activity"/>
    <property type="evidence" value="ECO:0007669"/>
    <property type="project" value="TreeGrafter"/>
</dbReference>
<feature type="domain" description="FecR protein" evidence="1">
    <location>
        <begin position="120"/>
        <end position="218"/>
    </location>
</feature>
<dbReference type="InterPro" id="IPR006860">
    <property type="entry name" value="FecR"/>
</dbReference>
<dbReference type="InterPro" id="IPR012373">
    <property type="entry name" value="Ferrdict_sens_TM"/>
</dbReference>
<accession>A0A0F9VTQ2</accession>
<dbReference type="Pfam" id="PF16220">
    <property type="entry name" value="DUF4880"/>
    <property type="match status" value="1"/>
</dbReference>
<dbReference type="InterPro" id="IPR032623">
    <property type="entry name" value="FecR_N"/>
</dbReference>
<sequence length="331" mass="37307">MHHAESLSPLDSSDKLDRAAVRQAAGWLVLLHEDRQNPQTLEGLSQWRVADPEHERAWQRAQLVNDKFGLIPAQLGLPVLGHATDSSRRRAIKALVLLMTFVPASYVAYRSTPWREWAADYATRTGERRSLSLNDGTELELNTDTALDVQFDAVQRLIKLHRGEVLIDTGADPRRADESFRPFWVQTRQGRIRALGTRFVVRRDDNITRVQVYDGAVEVQPRHTATRQVIQAGQQLSFSADAVQLPRPVDPHGADWSRGLLVAQQMPLGEFTRELARYRPGLLRCDPAIADLRISGAFQLDNTDQVLAALPETLPVNVVYRTRFWVSVTAT</sequence>
<evidence type="ECO:0008006" key="4">
    <source>
        <dbReference type="Google" id="ProtNLM"/>
    </source>
</evidence>
<dbReference type="Gene3D" id="2.60.120.1440">
    <property type="match status" value="1"/>
</dbReference>
<organism evidence="3">
    <name type="scientific">marine sediment metagenome</name>
    <dbReference type="NCBI Taxonomy" id="412755"/>
    <lineage>
        <taxon>unclassified sequences</taxon>
        <taxon>metagenomes</taxon>
        <taxon>ecological metagenomes</taxon>
    </lineage>
</organism>
<feature type="domain" description="FecR N-terminal" evidence="2">
    <location>
        <begin position="22"/>
        <end position="62"/>
    </location>
</feature>
<reference evidence="3" key="1">
    <citation type="journal article" date="2015" name="Nature">
        <title>Complex archaea that bridge the gap between prokaryotes and eukaryotes.</title>
        <authorList>
            <person name="Spang A."/>
            <person name="Saw J.H."/>
            <person name="Jorgensen S.L."/>
            <person name="Zaremba-Niedzwiedzka K."/>
            <person name="Martijn J."/>
            <person name="Lind A.E."/>
            <person name="van Eijk R."/>
            <person name="Schleper C."/>
            <person name="Guy L."/>
            <person name="Ettema T.J."/>
        </authorList>
    </citation>
    <scope>NUCLEOTIDE SEQUENCE</scope>
</reference>
<dbReference type="PANTHER" id="PTHR30273:SF2">
    <property type="entry name" value="PROTEIN FECR"/>
    <property type="match status" value="1"/>
</dbReference>
<name>A0A0F9VTQ2_9ZZZZ</name>
<protein>
    <recommendedName>
        <fullName evidence="4">FecR protein domain-containing protein</fullName>
    </recommendedName>
</protein>
<proteinExistence type="predicted"/>
<comment type="caution">
    <text evidence="3">The sequence shown here is derived from an EMBL/GenBank/DDBJ whole genome shotgun (WGS) entry which is preliminary data.</text>
</comment>
<dbReference type="PIRSF" id="PIRSF018266">
    <property type="entry name" value="FecR"/>
    <property type="match status" value="1"/>
</dbReference>
<evidence type="ECO:0000259" key="1">
    <source>
        <dbReference type="Pfam" id="PF04773"/>
    </source>
</evidence>
<evidence type="ECO:0000259" key="2">
    <source>
        <dbReference type="Pfam" id="PF16220"/>
    </source>
</evidence>